<feature type="region of interest" description="Disordered" evidence="4">
    <location>
        <begin position="1"/>
        <end position="83"/>
    </location>
</feature>
<dbReference type="InterPro" id="IPR036728">
    <property type="entry name" value="PBP_GOBP_sf"/>
</dbReference>
<evidence type="ECO:0000256" key="2">
    <source>
        <dbReference type="ARBA" id="ARBA00008098"/>
    </source>
</evidence>
<accession>A0AAW2HSS3</accession>
<dbReference type="PANTHER" id="PTHR21066:SF9">
    <property type="entry name" value="ODORANT-BINDING PROTEIN 59A"/>
    <property type="match status" value="1"/>
</dbReference>
<comment type="caution">
    <text evidence="5">The sequence shown here is derived from an EMBL/GenBank/DDBJ whole genome shotgun (WGS) entry which is preliminary data.</text>
</comment>
<proteinExistence type="inferred from homology"/>
<sequence>MDNDYMEDSDYFHANPLRGMGSENRPRVKQRPHSYQQQIQHDRDTYGGYGHRDGYSSYSGERNKNMKRTSNRDRKGESPLEQLDPCMIHCIFQEMQMLDENGKPDKNTVSEKMSQKIRNPELKSFIQDSVEECFSCDDWNEPIKHNNKNQEQKNKNKNSKGGNNNNNNNSNNRG</sequence>
<dbReference type="PANTHER" id="PTHR21066">
    <property type="entry name" value="ODORANT-BINDING PROTEIN 59A-RELATED"/>
    <property type="match status" value="1"/>
</dbReference>
<keyword evidence="3" id="KW-0964">Secreted</keyword>
<protein>
    <submittedName>
        <fullName evidence="5">Uncharacterized protein</fullName>
    </submittedName>
</protein>
<feature type="compositionally biased region" description="Basic and acidic residues" evidence="4">
    <location>
        <begin position="40"/>
        <end position="54"/>
    </location>
</feature>
<name>A0AAW2HSS3_9NEOP</name>
<comment type="similarity">
    <text evidence="2">Belongs to the PBP/GOBP family.</text>
</comment>
<gene>
    <name evidence="5" type="ORF">PYX00_005741</name>
</gene>
<dbReference type="Gene3D" id="1.10.238.20">
    <property type="entry name" value="Pheromone/general odorant binding protein domain"/>
    <property type="match status" value="1"/>
</dbReference>
<feature type="compositionally biased region" description="Low complexity" evidence="4">
    <location>
        <begin position="159"/>
        <end position="174"/>
    </location>
</feature>
<dbReference type="SUPFAM" id="SSF47565">
    <property type="entry name" value="Insect pheromone/odorant-binding proteins"/>
    <property type="match status" value="1"/>
</dbReference>
<evidence type="ECO:0000313" key="5">
    <source>
        <dbReference type="EMBL" id="KAL0272940.1"/>
    </source>
</evidence>
<comment type="subcellular location">
    <subcellularLocation>
        <location evidence="1">Secreted</location>
    </subcellularLocation>
</comment>
<dbReference type="GO" id="GO:0005549">
    <property type="term" value="F:odorant binding"/>
    <property type="evidence" value="ECO:0007669"/>
    <property type="project" value="InterPro"/>
</dbReference>
<reference evidence="5" key="1">
    <citation type="journal article" date="2024" name="Gigascience">
        <title>Chromosome-level genome of the poultry shaft louse Menopon gallinae provides insight into the host-switching and adaptive evolution of parasitic lice.</title>
        <authorList>
            <person name="Xu Y."/>
            <person name="Ma L."/>
            <person name="Liu S."/>
            <person name="Liang Y."/>
            <person name="Liu Q."/>
            <person name="He Z."/>
            <person name="Tian L."/>
            <person name="Duan Y."/>
            <person name="Cai W."/>
            <person name="Li H."/>
            <person name="Song F."/>
        </authorList>
    </citation>
    <scope>NUCLEOTIDE SEQUENCE</scope>
    <source>
        <strain evidence="5">Cailab_2023a</strain>
    </source>
</reference>
<dbReference type="EMBL" id="JARGDH010000003">
    <property type="protein sequence ID" value="KAL0272940.1"/>
    <property type="molecule type" value="Genomic_DNA"/>
</dbReference>
<feature type="region of interest" description="Disordered" evidence="4">
    <location>
        <begin position="139"/>
        <end position="174"/>
    </location>
</feature>
<organism evidence="5">
    <name type="scientific">Menopon gallinae</name>
    <name type="common">poultry shaft louse</name>
    <dbReference type="NCBI Taxonomy" id="328185"/>
    <lineage>
        <taxon>Eukaryota</taxon>
        <taxon>Metazoa</taxon>
        <taxon>Ecdysozoa</taxon>
        <taxon>Arthropoda</taxon>
        <taxon>Hexapoda</taxon>
        <taxon>Insecta</taxon>
        <taxon>Pterygota</taxon>
        <taxon>Neoptera</taxon>
        <taxon>Paraneoptera</taxon>
        <taxon>Psocodea</taxon>
        <taxon>Troctomorpha</taxon>
        <taxon>Phthiraptera</taxon>
        <taxon>Amblycera</taxon>
        <taxon>Menoponidae</taxon>
        <taxon>Menopon</taxon>
    </lineage>
</organism>
<dbReference type="GO" id="GO:0005576">
    <property type="term" value="C:extracellular region"/>
    <property type="evidence" value="ECO:0007669"/>
    <property type="project" value="UniProtKB-SubCell"/>
</dbReference>
<feature type="compositionally biased region" description="Basic and acidic residues" evidence="4">
    <location>
        <begin position="141"/>
        <end position="154"/>
    </location>
</feature>
<dbReference type="Pfam" id="PF01395">
    <property type="entry name" value="PBP_GOBP"/>
    <property type="match status" value="1"/>
</dbReference>
<evidence type="ECO:0000256" key="3">
    <source>
        <dbReference type="ARBA" id="ARBA00022525"/>
    </source>
</evidence>
<evidence type="ECO:0000256" key="4">
    <source>
        <dbReference type="SAM" id="MobiDB-lite"/>
    </source>
</evidence>
<dbReference type="InterPro" id="IPR052295">
    <property type="entry name" value="Odorant-binding_protein"/>
</dbReference>
<evidence type="ECO:0000256" key="1">
    <source>
        <dbReference type="ARBA" id="ARBA00004613"/>
    </source>
</evidence>
<dbReference type="InterPro" id="IPR006170">
    <property type="entry name" value="PBP/GOBP"/>
</dbReference>
<dbReference type="AlphaFoldDB" id="A0AAW2HSS3"/>